<feature type="region of interest" description="Disordered" evidence="9">
    <location>
        <begin position="977"/>
        <end position="996"/>
    </location>
</feature>
<dbReference type="GO" id="GO:0003777">
    <property type="term" value="F:microtubule motor activity"/>
    <property type="evidence" value="ECO:0007669"/>
    <property type="project" value="InterPro"/>
</dbReference>
<evidence type="ECO:0000256" key="1">
    <source>
        <dbReference type="ARBA" id="ARBA00004245"/>
    </source>
</evidence>
<keyword evidence="4 7" id="KW-0067">ATP-binding</keyword>
<dbReference type="PROSITE" id="PS50067">
    <property type="entry name" value="KINESIN_MOTOR_2"/>
    <property type="match status" value="1"/>
</dbReference>
<evidence type="ECO:0000313" key="11">
    <source>
        <dbReference type="EnsemblMetazoa" id="OVOC7679.1"/>
    </source>
</evidence>
<feature type="coiled-coil region" evidence="8">
    <location>
        <begin position="819"/>
        <end position="853"/>
    </location>
</feature>
<reference evidence="12" key="1">
    <citation type="submission" date="2013-10" db="EMBL/GenBank/DDBJ databases">
        <title>Genome sequencing of Onchocerca volvulus.</title>
        <authorList>
            <person name="Cotton J."/>
            <person name="Tsai J."/>
            <person name="Stanley E."/>
            <person name="Tracey A."/>
            <person name="Holroyd N."/>
            <person name="Lustigman S."/>
            <person name="Berriman M."/>
        </authorList>
    </citation>
    <scope>NUCLEOTIDE SEQUENCE</scope>
</reference>
<dbReference type="Proteomes" id="UP000024404">
    <property type="component" value="Unassembled WGS sequence"/>
</dbReference>
<evidence type="ECO:0000256" key="8">
    <source>
        <dbReference type="SAM" id="Coils"/>
    </source>
</evidence>
<dbReference type="SMART" id="SM00129">
    <property type="entry name" value="KISc"/>
    <property type="match status" value="1"/>
</dbReference>
<dbReference type="PANTHER" id="PTHR47969">
    <property type="entry name" value="CHROMOSOME-ASSOCIATED KINESIN KIF4A-RELATED"/>
    <property type="match status" value="1"/>
</dbReference>
<dbReference type="SUPFAM" id="SSF52540">
    <property type="entry name" value="P-loop containing nucleoside triphosphate hydrolases"/>
    <property type="match status" value="1"/>
</dbReference>
<sequence>MAEVIPVRVAIRVRPLNNREKAENSQECVQCFVEQSQISINGKMFAFDSIFDPTTSQEMIYDACAAPLLEKIFDGYNCTILAYGQTGSGKTYTMGTEETITASNEEHGIISRIVDGIFKQIGTSDSYRVTASMLEIYEEKVIDLLCVNRECLQIRESKGVVFVQGLSVHPVSCLEDALKLLQKGCQLRSRGETAMNDKSSRSHAIFTLCIEGNEAKESTMFKTKLHLVDLAGSERLKKTQAEGERMREGIKINEGLLALGNVIASLTDQNATGRHIPYRVTKITRLLQDSLGGNSYTVMIACVSPADTNADETLSTLRYADRAKRIKNKPIVNIDPNMALIQGLRDELASVKHELAMLRAGENLITLDDNQTTSVITKQCKKCAELEKQNHYMKEIKKKNENKEFDEAMKILDTAINLRGPIEEEKDKDMLDIGEDDGDDETSDQTFVNHFTEKQIALNKDMRNILEEIKQKELAFEATVASQTEIVKMRDTYAAEMEQLQAKLITLEKEKQELLSKLKGSSIHHKLSEERRKRLQELEKELATSKRRMGEIQRLEKENIRLQEQSKKLSTELSELKKLRVKMSKQMKEEEVKFRKWKMMADRKMMQFKNQVRKREVELAREQHAKNLQLAVYRRKYEEANACNRRLQMQLAKSTTRTKSCCDGQFISALNDELAVAYSAAEAEVHCQVLIEQRKILSAQQQKLQKMLEKLLKEPPAKRHTGFDLGIESQDEKQIIEEQLKNLDKEIQLRGSELGDIQKKCTKAYSDEQREQLWNALRNLTEAKIGLERLFDATINERRSCLEKDLVIEELKRGMDEMKNFYEKKLHVVRTELENAKTEVGSLRRTLAEAELCYAEQERDMINIWNEMVEGHFDLPENVVKNLNLVKEAANKFTNLQQAFEQRRHELEKSRTRVYHGRMRRKTGPTDGMLPGRSLSESILEESGDGGDLRGSYRIRENRRPVERLGVVTDLGSIFPDEKEENTSTADSDFSYCPTPQKITRKRQSSVTKVAGRRDTFVLSEAPLKKIDMKQEPEDEPVAGCSKESDFNPNATYTVEQCSELDHRSIITRDLFKKL</sequence>
<dbReference type="PANTHER" id="PTHR47969:SF15">
    <property type="entry name" value="CHROMOSOME-ASSOCIATED KINESIN KIF4A-RELATED"/>
    <property type="match status" value="1"/>
</dbReference>
<evidence type="ECO:0000256" key="9">
    <source>
        <dbReference type="SAM" id="MobiDB-lite"/>
    </source>
</evidence>
<name>A0A8R1TZ26_ONCVO</name>
<keyword evidence="5 8" id="KW-0175">Coiled coil</keyword>
<dbReference type="GO" id="GO:0007018">
    <property type="term" value="P:microtubule-based movement"/>
    <property type="evidence" value="ECO:0007669"/>
    <property type="project" value="InterPro"/>
</dbReference>
<accession>A0A8R1TZ26</accession>
<dbReference type="PRINTS" id="PR00380">
    <property type="entry name" value="KINESINHEAVY"/>
</dbReference>
<dbReference type="GO" id="GO:0007052">
    <property type="term" value="P:mitotic spindle organization"/>
    <property type="evidence" value="ECO:0007669"/>
    <property type="project" value="TreeGrafter"/>
</dbReference>
<reference evidence="11" key="2">
    <citation type="submission" date="2022-06" db="UniProtKB">
        <authorList>
            <consortium name="EnsemblMetazoa"/>
        </authorList>
    </citation>
    <scope>IDENTIFICATION</scope>
</reference>
<dbReference type="InterPro" id="IPR027640">
    <property type="entry name" value="Kinesin-like_fam"/>
</dbReference>
<evidence type="ECO:0000256" key="3">
    <source>
        <dbReference type="ARBA" id="ARBA00022741"/>
    </source>
</evidence>
<evidence type="ECO:0000256" key="7">
    <source>
        <dbReference type="PROSITE-ProRule" id="PRU00283"/>
    </source>
</evidence>
<feature type="domain" description="Kinesin motor" evidence="10">
    <location>
        <begin position="6"/>
        <end position="326"/>
    </location>
</feature>
<keyword evidence="7" id="KW-0505">Motor protein</keyword>
<dbReference type="Pfam" id="PF00225">
    <property type="entry name" value="Kinesin"/>
    <property type="match status" value="1"/>
</dbReference>
<dbReference type="GO" id="GO:0051231">
    <property type="term" value="P:spindle elongation"/>
    <property type="evidence" value="ECO:0007669"/>
    <property type="project" value="TreeGrafter"/>
</dbReference>
<organism evidence="11 12">
    <name type="scientific">Onchocerca volvulus</name>
    <dbReference type="NCBI Taxonomy" id="6282"/>
    <lineage>
        <taxon>Eukaryota</taxon>
        <taxon>Metazoa</taxon>
        <taxon>Ecdysozoa</taxon>
        <taxon>Nematoda</taxon>
        <taxon>Chromadorea</taxon>
        <taxon>Rhabditida</taxon>
        <taxon>Spirurina</taxon>
        <taxon>Spiruromorpha</taxon>
        <taxon>Filarioidea</taxon>
        <taxon>Onchocercidae</taxon>
        <taxon>Onchocerca</taxon>
    </lineage>
</organism>
<dbReference type="GO" id="GO:0005524">
    <property type="term" value="F:ATP binding"/>
    <property type="evidence" value="ECO:0007669"/>
    <property type="project" value="UniProtKB-UniRule"/>
</dbReference>
<evidence type="ECO:0000256" key="6">
    <source>
        <dbReference type="ARBA" id="ARBA00023212"/>
    </source>
</evidence>
<keyword evidence="2" id="KW-0963">Cytoplasm</keyword>
<evidence type="ECO:0000256" key="5">
    <source>
        <dbReference type="ARBA" id="ARBA00023054"/>
    </source>
</evidence>
<dbReference type="InterPro" id="IPR027417">
    <property type="entry name" value="P-loop_NTPase"/>
</dbReference>
<dbReference type="InterPro" id="IPR001752">
    <property type="entry name" value="Kinesin_motor_dom"/>
</dbReference>
<keyword evidence="3 7" id="KW-0547">Nucleotide-binding</keyword>
<keyword evidence="12" id="KW-1185">Reference proteome</keyword>
<proteinExistence type="inferred from homology"/>
<evidence type="ECO:0000256" key="2">
    <source>
        <dbReference type="ARBA" id="ARBA00022490"/>
    </source>
</evidence>
<dbReference type="EMBL" id="CMVM020000228">
    <property type="status" value="NOT_ANNOTATED_CDS"/>
    <property type="molecule type" value="Genomic_DNA"/>
</dbReference>
<dbReference type="GO" id="GO:0008017">
    <property type="term" value="F:microtubule binding"/>
    <property type="evidence" value="ECO:0007669"/>
    <property type="project" value="InterPro"/>
</dbReference>
<dbReference type="AlphaFoldDB" id="A0A8R1TZ26"/>
<comment type="similarity">
    <text evidence="7">Belongs to the TRAFAC class myosin-kinesin ATPase superfamily. Kinesin family.</text>
</comment>
<evidence type="ECO:0000313" key="12">
    <source>
        <dbReference type="Proteomes" id="UP000024404"/>
    </source>
</evidence>
<dbReference type="EnsemblMetazoa" id="OVOC7679.1">
    <property type="protein sequence ID" value="OVOC7679.1"/>
    <property type="gene ID" value="WBGene00244488"/>
</dbReference>
<dbReference type="GO" id="GO:0005875">
    <property type="term" value="C:microtubule associated complex"/>
    <property type="evidence" value="ECO:0007669"/>
    <property type="project" value="TreeGrafter"/>
</dbReference>
<evidence type="ECO:0000256" key="4">
    <source>
        <dbReference type="ARBA" id="ARBA00022840"/>
    </source>
</evidence>
<feature type="coiled-coil region" evidence="8">
    <location>
        <begin position="490"/>
        <end position="593"/>
    </location>
</feature>
<dbReference type="InterPro" id="IPR036961">
    <property type="entry name" value="Kinesin_motor_dom_sf"/>
</dbReference>
<comment type="subcellular location">
    <subcellularLocation>
        <location evidence="1">Cytoplasm</location>
        <location evidence="1">Cytoskeleton</location>
    </subcellularLocation>
</comment>
<keyword evidence="6" id="KW-0206">Cytoskeleton</keyword>
<evidence type="ECO:0000259" key="10">
    <source>
        <dbReference type="PROSITE" id="PS50067"/>
    </source>
</evidence>
<protein>
    <submittedName>
        <fullName evidence="11">Kinesin motor domain-containing protein</fullName>
    </submittedName>
</protein>
<dbReference type="Gene3D" id="3.40.850.10">
    <property type="entry name" value="Kinesin motor domain"/>
    <property type="match status" value="1"/>
</dbReference>
<dbReference type="Pfam" id="PF25764">
    <property type="entry name" value="KIF21A_4th"/>
    <property type="match status" value="1"/>
</dbReference>
<feature type="coiled-coil region" evidence="8">
    <location>
        <begin position="694"/>
        <end position="746"/>
    </location>
</feature>
<feature type="binding site" evidence="7">
    <location>
        <begin position="84"/>
        <end position="91"/>
    </location>
    <ligand>
        <name>ATP</name>
        <dbReference type="ChEBI" id="CHEBI:30616"/>
    </ligand>
</feature>